<protein>
    <submittedName>
        <fullName evidence="1">Uncharacterized protein</fullName>
    </submittedName>
</protein>
<keyword evidence="2" id="KW-1185">Reference proteome</keyword>
<comment type="caution">
    <text evidence="1">The sequence shown here is derived from an EMBL/GenBank/DDBJ whole genome shotgun (WGS) entry which is preliminary data.</text>
</comment>
<dbReference type="Proteomes" id="UP000054805">
    <property type="component" value="Unassembled WGS sequence"/>
</dbReference>
<evidence type="ECO:0000313" key="1">
    <source>
        <dbReference type="EMBL" id="KRY99001.1"/>
    </source>
</evidence>
<reference evidence="1 2" key="1">
    <citation type="submission" date="2015-01" db="EMBL/GenBank/DDBJ databases">
        <title>Evolution of Trichinella species and genotypes.</title>
        <authorList>
            <person name="Korhonen P.K."/>
            <person name="Edoardo P."/>
            <person name="Giuseppe L.R."/>
            <person name="Gasser R.B."/>
        </authorList>
    </citation>
    <scope>NUCLEOTIDE SEQUENCE [LARGE SCALE GENOMIC DNA]</scope>
    <source>
        <strain evidence="1">ISS588</strain>
    </source>
</reference>
<dbReference type="EMBL" id="JYDS01001408">
    <property type="protein sequence ID" value="KRY99001.1"/>
    <property type="molecule type" value="Genomic_DNA"/>
</dbReference>
<dbReference type="AlphaFoldDB" id="A0A0V1GLK0"/>
<proteinExistence type="predicted"/>
<organism evidence="1 2">
    <name type="scientific">Trichinella pseudospiralis</name>
    <name type="common">Parasitic roundworm</name>
    <dbReference type="NCBI Taxonomy" id="6337"/>
    <lineage>
        <taxon>Eukaryota</taxon>
        <taxon>Metazoa</taxon>
        <taxon>Ecdysozoa</taxon>
        <taxon>Nematoda</taxon>
        <taxon>Enoplea</taxon>
        <taxon>Dorylaimia</taxon>
        <taxon>Trichinellida</taxon>
        <taxon>Trichinellidae</taxon>
        <taxon>Trichinella</taxon>
    </lineage>
</organism>
<evidence type="ECO:0000313" key="2">
    <source>
        <dbReference type="Proteomes" id="UP000054805"/>
    </source>
</evidence>
<sequence length="73" mass="8482">MIIVLTTTLPARGIQMVIDPTRYGRMAELLRVTECCLREDREAEKRWVRESEARAFLIDRIDPVPQSGRRAPK</sequence>
<gene>
    <name evidence="1" type="ORF">T4B_5845</name>
</gene>
<accession>A0A0V1GLK0</accession>
<name>A0A0V1GLK0_TRIPS</name>